<keyword evidence="2" id="KW-1185">Reference proteome</keyword>
<sequence>MNGSSFSTAIPFSPPSLPPPAAVDNKAKLFSAVVVDVPPLGNPASSNEISISTAASAANAVAEQTLAVKI</sequence>
<accession>A0AAV2CKR9</accession>
<reference evidence="1 2" key="1">
    <citation type="submission" date="2024-04" db="EMBL/GenBank/DDBJ databases">
        <authorList>
            <person name="Fracassetti M."/>
        </authorList>
    </citation>
    <scope>NUCLEOTIDE SEQUENCE [LARGE SCALE GENOMIC DNA]</scope>
</reference>
<evidence type="ECO:0000313" key="1">
    <source>
        <dbReference type="EMBL" id="CAL1357133.1"/>
    </source>
</evidence>
<dbReference type="AlphaFoldDB" id="A0AAV2CKR9"/>
<proteinExistence type="predicted"/>
<dbReference type="EMBL" id="OZ034813">
    <property type="protein sequence ID" value="CAL1357133.1"/>
    <property type="molecule type" value="Genomic_DNA"/>
</dbReference>
<name>A0AAV2CKR9_9ROSI</name>
<organism evidence="1 2">
    <name type="scientific">Linum trigynum</name>
    <dbReference type="NCBI Taxonomy" id="586398"/>
    <lineage>
        <taxon>Eukaryota</taxon>
        <taxon>Viridiplantae</taxon>
        <taxon>Streptophyta</taxon>
        <taxon>Embryophyta</taxon>
        <taxon>Tracheophyta</taxon>
        <taxon>Spermatophyta</taxon>
        <taxon>Magnoliopsida</taxon>
        <taxon>eudicotyledons</taxon>
        <taxon>Gunneridae</taxon>
        <taxon>Pentapetalae</taxon>
        <taxon>rosids</taxon>
        <taxon>fabids</taxon>
        <taxon>Malpighiales</taxon>
        <taxon>Linaceae</taxon>
        <taxon>Linum</taxon>
    </lineage>
</organism>
<dbReference type="Proteomes" id="UP001497516">
    <property type="component" value="Chromosome 1"/>
</dbReference>
<protein>
    <submittedName>
        <fullName evidence="1">Uncharacterized protein</fullName>
    </submittedName>
</protein>
<evidence type="ECO:0000313" key="2">
    <source>
        <dbReference type="Proteomes" id="UP001497516"/>
    </source>
</evidence>
<gene>
    <name evidence="1" type="ORF">LTRI10_LOCUS4788</name>
</gene>